<dbReference type="InterPro" id="IPR017972">
    <property type="entry name" value="Cyt_P450_CS"/>
</dbReference>
<evidence type="ECO:0000313" key="11">
    <source>
        <dbReference type="Proteomes" id="UP000199515"/>
    </source>
</evidence>
<dbReference type="InterPro" id="IPR036396">
    <property type="entry name" value="Cyt_P450_sf"/>
</dbReference>
<sequence length="390" mass="43750">MTLRFDTLDPDFIQNPYPFYRRLRERAPVHFEPALGGWMITRHQDVQRLLRHPRLKRSSTDEAVPHRVPDDSRTRRLVDEAFTRPIVDAMWPRIHRLVERQLDLVADAPFVELLADFAEPLAALVRLELLGVPAQAHETILAWFADIAPVFGRTPAERDPIGVAAKAADATAAFSAYLEELVEIRRREPRPDLLSRLTTVRDDDGPLSENELIRQVLLLLVSGTETTVHYLGNAVHTLLRHPDKADELRADPEMIDTAAEELLRYDGPVSIGAPLTTADCLNFAGYRIRPGDLLYPVLGAANRDPRQFRNPESLDLRRPVGTVFGFGCDNPCCLGATLARMEVKIALTGLLRRFAHLRLDEDAPAPVYRPDPLLRGLVSLPVRVDAPVPA</sequence>
<keyword evidence="5 9" id="KW-0560">Oxidoreductase</keyword>
<dbReference type="AlphaFoldDB" id="A0A1H3J4R7"/>
<comment type="function">
    <text evidence="8">Involved in the coupling of aromatic side chains of the heptapeptide of vancomycin.</text>
</comment>
<comment type="similarity">
    <text evidence="2 9">Belongs to the cytochrome P450 family.</text>
</comment>
<evidence type="ECO:0000256" key="5">
    <source>
        <dbReference type="ARBA" id="ARBA00023002"/>
    </source>
</evidence>
<dbReference type="PANTHER" id="PTHR46696">
    <property type="entry name" value="P450, PUTATIVE (EUROFUNG)-RELATED"/>
    <property type="match status" value="1"/>
</dbReference>
<dbReference type="GO" id="GO:0005506">
    <property type="term" value="F:iron ion binding"/>
    <property type="evidence" value="ECO:0007669"/>
    <property type="project" value="InterPro"/>
</dbReference>
<keyword evidence="4 9" id="KW-0479">Metal-binding</keyword>
<evidence type="ECO:0000256" key="6">
    <source>
        <dbReference type="ARBA" id="ARBA00023004"/>
    </source>
</evidence>
<keyword evidence="7 9" id="KW-0503">Monooxygenase</keyword>
<keyword evidence="11" id="KW-1185">Reference proteome</keyword>
<organism evidence="10 11">
    <name type="scientific">Amycolatopsis xylanica</name>
    <dbReference type="NCBI Taxonomy" id="589385"/>
    <lineage>
        <taxon>Bacteria</taxon>
        <taxon>Bacillati</taxon>
        <taxon>Actinomycetota</taxon>
        <taxon>Actinomycetes</taxon>
        <taxon>Pseudonocardiales</taxon>
        <taxon>Pseudonocardiaceae</taxon>
        <taxon>Amycolatopsis</taxon>
    </lineage>
</organism>
<dbReference type="InterPro" id="IPR001128">
    <property type="entry name" value="Cyt_P450"/>
</dbReference>
<dbReference type="SUPFAM" id="SSF48264">
    <property type="entry name" value="Cytochrome P450"/>
    <property type="match status" value="1"/>
</dbReference>
<accession>A0A1H3J4R7</accession>
<dbReference type="FunFam" id="1.10.630.10:FF:000018">
    <property type="entry name" value="Cytochrome P450 monooxygenase"/>
    <property type="match status" value="1"/>
</dbReference>
<reference evidence="10 11" key="1">
    <citation type="submission" date="2016-10" db="EMBL/GenBank/DDBJ databases">
        <authorList>
            <person name="de Groot N.N."/>
        </authorList>
    </citation>
    <scope>NUCLEOTIDE SEQUENCE [LARGE SCALE GENOMIC DNA]</scope>
    <source>
        <strain evidence="10 11">CPCC 202699</strain>
    </source>
</reference>
<keyword evidence="3 9" id="KW-0349">Heme</keyword>
<evidence type="ECO:0000256" key="3">
    <source>
        <dbReference type="ARBA" id="ARBA00022617"/>
    </source>
</evidence>
<evidence type="ECO:0000256" key="2">
    <source>
        <dbReference type="ARBA" id="ARBA00010617"/>
    </source>
</evidence>
<comment type="pathway">
    <text evidence="1">Antibiotic biosynthesis; vancomycin biosynthesis.</text>
</comment>
<dbReference type="GO" id="GO:0004497">
    <property type="term" value="F:monooxygenase activity"/>
    <property type="evidence" value="ECO:0007669"/>
    <property type="project" value="UniProtKB-KW"/>
</dbReference>
<dbReference type="STRING" id="589385.SAMN05421504_105249"/>
<dbReference type="Proteomes" id="UP000199515">
    <property type="component" value="Unassembled WGS sequence"/>
</dbReference>
<evidence type="ECO:0000256" key="7">
    <source>
        <dbReference type="ARBA" id="ARBA00023033"/>
    </source>
</evidence>
<evidence type="ECO:0000256" key="9">
    <source>
        <dbReference type="RuleBase" id="RU000461"/>
    </source>
</evidence>
<keyword evidence="6 9" id="KW-0408">Iron</keyword>
<proteinExistence type="inferred from homology"/>
<dbReference type="GO" id="GO:0020037">
    <property type="term" value="F:heme binding"/>
    <property type="evidence" value="ECO:0007669"/>
    <property type="project" value="InterPro"/>
</dbReference>
<evidence type="ECO:0000256" key="1">
    <source>
        <dbReference type="ARBA" id="ARBA00004660"/>
    </source>
</evidence>
<evidence type="ECO:0000256" key="4">
    <source>
        <dbReference type="ARBA" id="ARBA00022723"/>
    </source>
</evidence>
<gene>
    <name evidence="10" type="ORF">SAMN05421504_105249</name>
</gene>
<dbReference type="PRINTS" id="PR00359">
    <property type="entry name" value="BP450"/>
</dbReference>
<dbReference type="EMBL" id="FNON01000005">
    <property type="protein sequence ID" value="SDY34983.1"/>
    <property type="molecule type" value="Genomic_DNA"/>
</dbReference>
<dbReference type="OrthoDB" id="3971765at2"/>
<dbReference type="GO" id="GO:0016705">
    <property type="term" value="F:oxidoreductase activity, acting on paired donors, with incorporation or reduction of molecular oxygen"/>
    <property type="evidence" value="ECO:0007669"/>
    <property type="project" value="InterPro"/>
</dbReference>
<name>A0A1H3J4R7_9PSEU</name>
<dbReference type="InterPro" id="IPR002397">
    <property type="entry name" value="Cyt_P450_B"/>
</dbReference>
<dbReference type="PANTHER" id="PTHR46696:SF1">
    <property type="entry name" value="CYTOCHROME P450 YJIB-RELATED"/>
    <property type="match status" value="1"/>
</dbReference>
<dbReference type="Gene3D" id="1.10.630.10">
    <property type="entry name" value="Cytochrome P450"/>
    <property type="match status" value="1"/>
</dbReference>
<dbReference type="PROSITE" id="PS00086">
    <property type="entry name" value="CYTOCHROME_P450"/>
    <property type="match status" value="1"/>
</dbReference>
<dbReference type="RefSeq" id="WP_091292388.1">
    <property type="nucleotide sequence ID" value="NZ_FNON01000005.1"/>
</dbReference>
<dbReference type="Pfam" id="PF00067">
    <property type="entry name" value="p450"/>
    <property type="match status" value="1"/>
</dbReference>
<protein>
    <submittedName>
        <fullName evidence="10">Cytochrome P450</fullName>
    </submittedName>
</protein>
<evidence type="ECO:0000313" key="10">
    <source>
        <dbReference type="EMBL" id="SDY34983.1"/>
    </source>
</evidence>
<evidence type="ECO:0000256" key="8">
    <source>
        <dbReference type="ARBA" id="ARBA00055433"/>
    </source>
</evidence>